<proteinExistence type="predicted"/>
<name>A0ABZ0RZ15_9BACT</name>
<keyword evidence="1" id="KW-0812">Transmembrane</keyword>
<dbReference type="RefSeq" id="WP_319835040.1">
    <property type="nucleotide sequence ID" value="NZ_CP138858.1"/>
</dbReference>
<sequence length="130" mass="14729">MEKSTPKHTRRLRRNMALLLIPAVFSALAVYLLWHTHPELSYWLDLLDQGHTLLEANPWALIAGTRHLAGNRLSKQPGIDPFRRSADTALWNTSDLGTGNQRTKPVQHLDLRIGRGPFTRPTHALRITPS</sequence>
<reference evidence="2 3" key="1">
    <citation type="submission" date="2023-11" db="EMBL/GenBank/DDBJ databases">
        <title>Coraliomargarita sp. nov., isolated from marine algae.</title>
        <authorList>
            <person name="Lee J.K."/>
            <person name="Baek J.H."/>
            <person name="Kim J.M."/>
            <person name="Choi D.G."/>
            <person name="Jeon C.O."/>
        </authorList>
    </citation>
    <scope>NUCLEOTIDE SEQUENCE [LARGE SCALE GENOMIC DNA]</scope>
    <source>
        <strain evidence="2 3">J2-16</strain>
    </source>
</reference>
<evidence type="ECO:0000313" key="2">
    <source>
        <dbReference type="EMBL" id="WPJ98239.1"/>
    </source>
</evidence>
<keyword evidence="1" id="KW-1133">Transmembrane helix</keyword>
<keyword evidence="3" id="KW-1185">Reference proteome</keyword>
<dbReference type="EMBL" id="CP138858">
    <property type="protein sequence ID" value="WPJ98239.1"/>
    <property type="molecule type" value="Genomic_DNA"/>
</dbReference>
<dbReference type="Proteomes" id="UP001324993">
    <property type="component" value="Chromosome"/>
</dbReference>
<feature type="transmembrane region" description="Helical" evidence="1">
    <location>
        <begin position="16"/>
        <end position="34"/>
    </location>
</feature>
<organism evidence="2 3">
    <name type="scientific">Coraliomargarita algicola</name>
    <dbReference type="NCBI Taxonomy" id="3092156"/>
    <lineage>
        <taxon>Bacteria</taxon>
        <taxon>Pseudomonadati</taxon>
        <taxon>Verrucomicrobiota</taxon>
        <taxon>Opitutia</taxon>
        <taxon>Puniceicoccales</taxon>
        <taxon>Coraliomargaritaceae</taxon>
        <taxon>Coraliomargarita</taxon>
    </lineage>
</organism>
<evidence type="ECO:0000313" key="3">
    <source>
        <dbReference type="Proteomes" id="UP001324993"/>
    </source>
</evidence>
<accession>A0ABZ0RZ15</accession>
<gene>
    <name evidence="2" type="ORF">SH580_17890</name>
</gene>
<evidence type="ECO:0000256" key="1">
    <source>
        <dbReference type="SAM" id="Phobius"/>
    </source>
</evidence>
<protein>
    <submittedName>
        <fullName evidence="2">Uncharacterized protein</fullName>
    </submittedName>
</protein>
<keyword evidence="1" id="KW-0472">Membrane</keyword>